<sequence length="628" mass="70246">MAHHVTKKREDEEESENPAPPDGGWGWMVVFGSFMIHVITDGVTYSFGIFYDEFLDYFKEGKGLTSWILSILVGVTLCSGPISSALVNRWGCRLVTIAGAILASLCLVISFWAPNVITLCVTIGIGTGFGFGLIYLPAIVSVTTYFEKKRSLATGIAVCGSGFGTFVFAPIISRLLTEYGWRGSILIIAGIVLECILFGALFRPLENEPTTTKKDQNVLLKPCEGQIDIHISDHDITNYNSIQINGNNQMHRPHSVAHFTMPKKHEMNGNIPKDVTRLALSQPMLTQSEIHYRPHHRRPLDRPDVFYQGSLMNIPSYRSRLDLKHGEHALERRHSTYSHRKYHHHHIETYDEENYKMCGLIPCSPETKDALSEMLDFSLFRDPIFIVFSTSNLLTSIGFNIPYVYLVPKAKDLGMDIKTAGMLISIIGAANTVGRIVLGYVSDKPWINRLLVYNWCLTLCGIATFASAFLVTFYTLAAYCAAFGFLIGAYVGLTSVILVDLLGLERLTNAFGLLLLFQGIASLIGPPIAGKVTSQKFLKRWFVRSDRLLRPGFLPGRRRHSSERSDPVSDPAVAAGATQKDGEPEPARSFDRRRRRNIAITEPSGRRGPDLQQFMMKIILNRYTYLLL</sequence>
<dbReference type="Pfam" id="PF07690">
    <property type="entry name" value="MFS_1"/>
    <property type="match status" value="2"/>
</dbReference>
<name>A0A9N9MWD9_9CUCU</name>
<feature type="compositionally biased region" description="Basic and acidic residues" evidence="1">
    <location>
        <begin position="580"/>
        <end position="590"/>
    </location>
</feature>
<feature type="transmembrane region" description="Helical" evidence="2">
    <location>
        <begin position="152"/>
        <end position="173"/>
    </location>
</feature>
<protein>
    <submittedName>
        <fullName evidence="3">Uncharacterized protein</fullName>
    </submittedName>
</protein>
<dbReference type="AlphaFoldDB" id="A0A9N9MWD9"/>
<feature type="transmembrane region" description="Helical" evidence="2">
    <location>
        <begin position="511"/>
        <end position="529"/>
    </location>
</feature>
<dbReference type="Proteomes" id="UP001152799">
    <property type="component" value="Chromosome 7"/>
</dbReference>
<feature type="region of interest" description="Disordered" evidence="1">
    <location>
        <begin position="1"/>
        <end position="21"/>
    </location>
</feature>
<dbReference type="PANTHER" id="PTHR11360">
    <property type="entry name" value="MONOCARBOXYLATE TRANSPORTER"/>
    <property type="match status" value="1"/>
</dbReference>
<dbReference type="Gene3D" id="1.20.1250.20">
    <property type="entry name" value="MFS general substrate transporter like domains"/>
    <property type="match status" value="2"/>
</dbReference>
<dbReference type="PANTHER" id="PTHR11360:SF284">
    <property type="entry name" value="EG:103B4.3 PROTEIN-RELATED"/>
    <property type="match status" value="1"/>
</dbReference>
<dbReference type="InterPro" id="IPR036259">
    <property type="entry name" value="MFS_trans_sf"/>
</dbReference>
<feature type="transmembrane region" description="Helical" evidence="2">
    <location>
        <begin position="25"/>
        <end position="47"/>
    </location>
</feature>
<keyword evidence="2" id="KW-0812">Transmembrane</keyword>
<evidence type="ECO:0000313" key="3">
    <source>
        <dbReference type="EMBL" id="CAG9772023.1"/>
    </source>
</evidence>
<dbReference type="SUPFAM" id="SSF103473">
    <property type="entry name" value="MFS general substrate transporter"/>
    <property type="match status" value="1"/>
</dbReference>
<reference evidence="3" key="1">
    <citation type="submission" date="2022-01" db="EMBL/GenBank/DDBJ databases">
        <authorList>
            <person name="King R."/>
        </authorList>
    </citation>
    <scope>NUCLEOTIDE SEQUENCE</scope>
</reference>
<keyword evidence="4" id="KW-1185">Reference proteome</keyword>
<feature type="transmembrane region" description="Helical" evidence="2">
    <location>
        <begin position="476"/>
        <end position="499"/>
    </location>
</feature>
<evidence type="ECO:0000256" key="2">
    <source>
        <dbReference type="SAM" id="Phobius"/>
    </source>
</evidence>
<dbReference type="InterPro" id="IPR011701">
    <property type="entry name" value="MFS"/>
</dbReference>
<dbReference type="CDD" id="cd17352">
    <property type="entry name" value="MFS_MCT_SLC16"/>
    <property type="match status" value="1"/>
</dbReference>
<dbReference type="GO" id="GO:0008028">
    <property type="term" value="F:monocarboxylic acid transmembrane transporter activity"/>
    <property type="evidence" value="ECO:0007669"/>
    <property type="project" value="TreeGrafter"/>
</dbReference>
<dbReference type="EMBL" id="OU892283">
    <property type="protein sequence ID" value="CAG9772023.1"/>
    <property type="molecule type" value="Genomic_DNA"/>
</dbReference>
<evidence type="ECO:0000313" key="4">
    <source>
        <dbReference type="Proteomes" id="UP001152799"/>
    </source>
</evidence>
<feature type="transmembrane region" description="Helical" evidence="2">
    <location>
        <begin position="119"/>
        <end position="140"/>
    </location>
</feature>
<feature type="transmembrane region" description="Helical" evidence="2">
    <location>
        <begin position="67"/>
        <end position="87"/>
    </location>
</feature>
<dbReference type="OrthoDB" id="6499973at2759"/>
<feature type="transmembrane region" description="Helical" evidence="2">
    <location>
        <begin position="450"/>
        <end position="470"/>
    </location>
</feature>
<dbReference type="InterPro" id="IPR050327">
    <property type="entry name" value="Proton-linked_MCT"/>
</dbReference>
<keyword evidence="2" id="KW-1133">Transmembrane helix</keyword>
<dbReference type="FunFam" id="1.20.1250.20:FF:000271">
    <property type="entry name" value="Monocarboxylate transporter"/>
    <property type="match status" value="1"/>
</dbReference>
<accession>A0A9N9MWD9</accession>
<gene>
    <name evidence="3" type="ORF">CEUTPL_LOCUS12445</name>
</gene>
<keyword evidence="2" id="KW-0472">Membrane</keyword>
<feature type="transmembrane region" description="Helical" evidence="2">
    <location>
        <begin position="384"/>
        <end position="405"/>
    </location>
</feature>
<feature type="transmembrane region" description="Helical" evidence="2">
    <location>
        <begin position="179"/>
        <end position="202"/>
    </location>
</feature>
<feature type="transmembrane region" description="Helical" evidence="2">
    <location>
        <begin position="417"/>
        <end position="438"/>
    </location>
</feature>
<organism evidence="3 4">
    <name type="scientific">Ceutorhynchus assimilis</name>
    <name type="common">cabbage seed weevil</name>
    <dbReference type="NCBI Taxonomy" id="467358"/>
    <lineage>
        <taxon>Eukaryota</taxon>
        <taxon>Metazoa</taxon>
        <taxon>Ecdysozoa</taxon>
        <taxon>Arthropoda</taxon>
        <taxon>Hexapoda</taxon>
        <taxon>Insecta</taxon>
        <taxon>Pterygota</taxon>
        <taxon>Neoptera</taxon>
        <taxon>Endopterygota</taxon>
        <taxon>Coleoptera</taxon>
        <taxon>Polyphaga</taxon>
        <taxon>Cucujiformia</taxon>
        <taxon>Curculionidae</taxon>
        <taxon>Ceutorhynchinae</taxon>
        <taxon>Ceutorhynchus</taxon>
    </lineage>
</organism>
<feature type="transmembrane region" description="Helical" evidence="2">
    <location>
        <begin position="94"/>
        <end position="113"/>
    </location>
</feature>
<evidence type="ECO:0000256" key="1">
    <source>
        <dbReference type="SAM" id="MobiDB-lite"/>
    </source>
</evidence>
<proteinExistence type="predicted"/>
<feature type="region of interest" description="Disordered" evidence="1">
    <location>
        <begin position="554"/>
        <end position="606"/>
    </location>
</feature>